<name>A0AAJ0LZ57_9PEZI</name>
<organism evidence="3 4">
    <name type="scientific">Chaetomium strumarium</name>
    <dbReference type="NCBI Taxonomy" id="1170767"/>
    <lineage>
        <taxon>Eukaryota</taxon>
        <taxon>Fungi</taxon>
        <taxon>Dikarya</taxon>
        <taxon>Ascomycota</taxon>
        <taxon>Pezizomycotina</taxon>
        <taxon>Sordariomycetes</taxon>
        <taxon>Sordariomycetidae</taxon>
        <taxon>Sordariales</taxon>
        <taxon>Chaetomiaceae</taxon>
        <taxon>Chaetomium</taxon>
    </lineage>
</organism>
<reference evidence="3" key="2">
    <citation type="submission" date="2023-06" db="EMBL/GenBank/DDBJ databases">
        <authorList>
            <consortium name="Lawrence Berkeley National Laboratory"/>
            <person name="Mondo S.J."/>
            <person name="Hensen N."/>
            <person name="Bonometti L."/>
            <person name="Westerberg I."/>
            <person name="Brannstrom I.O."/>
            <person name="Guillou S."/>
            <person name="Cros-Aarteil S."/>
            <person name="Calhoun S."/>
            <person name="Haridas S."/>
            <person name="Kuo A."/>
            <person name="Pangilinan J."/>
            <person name="Riley R."/>
            <person name="Labutti K."/>
            <person name="Andreopoulos B."/>
            <person name="Lipzen A."/>
            <person name="Chen C."/>
            <person name="Yanf M."/>
            <person name="Daum C."/>
            <person name="Ng V."/>
            <person name="Clum A."/>
            <person name="Steindorff A."/>
            <person name="Ohm R."/>
            <person name="Martin F."/>
            <person name="Silar P."/>
            <person name="Natvig D."/>
            <person name="Lalanne C."/>
            <person name="Gautier V."/>
            <person name="Ament-Velasquez S.L."/>
            <person name="Kruys A."/>
            <person name="Hutchinson M.I."/>
            <person name="Powell A.J."/>
            <person name="Barry K."/>
            <person name="Miller A.N."/>
            <person name="Grigoriev I.V."/>
            <person name="Debuchy R."/>
            <person name="Gladieux P."/>
            <person name="Thoren M.H."/>
            <person name="Johannesson H."/>
        </authorList>
    </citation>
    <scope>NUCLEOTIDE SEQUENCE</scope>
    <source>
        <strain evidence="3">CBS 333.67</strain>
    </source>
</reference>
<accession>A0AAJ0LZ57</accession>
<feature type="transmembrane region" description="Helical" evidence="2">
    <location>
        <begin position="253"/>
        <end position="273"/>
    </location>
</feature>
<evidence type="ECO:0000313" key="3">
    <source>
        <dbReference type="EMBL" id="KAK3303020.1"/>
    </source>
</evidence>
<protein>
    <submittedName>
        <fullName evidence="3">Uncharacterized protein</fullName>
    </submittedName>
</protein>
<evidence type="ECO:0000313" key="4">
    <source>
        <dbReference type="Proteomes" id="UP001273166"/>
    </source>
</evidence>
<dbReference type="EMBL" id="JAUDZG010000006">
    <property type="protein sequence ID" value="KAK3303020.1"/>
    <property type="molecule type" value="Genomic_DNA"/>
</dbReference>
<evidence type="ECO:0000256" key="1">
    <source>
        <dbReference type="SAM" id="MobiDB-lite"/>
    </source>
</evidence>
<dbReference type="GeneID" id="87882167"/>
<gene>
    <name evidence="3" type="ORF">B0T15DRAFT_261431</name>
</gene>
<dbReference type="RefSeq" id="XP_062718800.1">
    <property type="nucleotide sequence ID" value="XM_062863338.1"/>
</dbReference>
<keyword evidence="2" id="KW-0812">Transmembrane</keyword>
<evidence type="ECO:0000256" key="2">
    <source>
        <dbReference type="SAM" id="Phobius"/>
    </source>
</evidence>
<feature type="region of interest" description="Disordered" evidence="1">
    <location>
        <begin position="1"/>
        <end position="37"/>
    </location>
</feature>
<sequence>MASHDQDTAPTVHPDRADEAPNRTIRLREPPPPRPIAKTTRVRTIAASLEAGMFSHRVRVSRDYTSTTITRPCARSNTHETIHTSFATVIGSGEEAVETRQTLRTKKANEGFPDKDYIVVGMWQDERQRVPEEVILPVLPPAGGHPQDGHLFKQIRRAERKLRPWGRRLLSLKRVAGFGLYRCVPSHGYHIMDPVDNRTQRILNDLYRDYSGTHDPGDRWLTWVRQELNAGVLDPEVGEYALRLLLRWSATKIVFWVMSPVVLSLVIALWYMYRPRGPEADEVAVIQTAWTIASYIITAAALVVAGLGTVTQLGD</sequence>
<keyword evidence="2" id="KW-0472">Membrane</keyword>
<feature type="transmembrane region" description="Helical" evidence="2">
    <location>
        <begin position="285"/>
        <end position="310"/>
    </location>
</feature>
<dbReference type="AlphaFoldDB" id="A0AAJ0LZ57"/>
<comment type="caution">
    <text evidence="3">The sequence shown here is derived from an EMBL/GenBank/DDBJ whole genome shotgun (WGS) entry which is preliminary data.</text>
</comment>
<dbReference type="Proteomes" id="UP001273166">
    <property type="component" value="Unassembled WGS sequence"/>
</dbReference>
<keyword evidence="4" id="KW-1185">Reference proteome</keyword>
<reference evidence="3" key="1">
    <citation type="journal article" date="2023" name="Mol. Phylogenet. Evol.">
        <title>Genome-scale phylogeny and comparative genomics of the fungal order Sordariales.</title>
        <authorList>
            <person name="Hensen N."/>
            <person name="Bonometti L."/>
            <person name="Westerberg I."/>
            <person name="Brannstrom I.O."/>
            <person name="Guillou S."/>
            <person name="Cros-Aarteil S."/>
            <person name="Calhoun S."/>
            <person name="Haridas S."/>
            <person name="Kuo A."/>
            <person name="Mondo S."/>
            <person name="Pangilinan J."/>
            <person name="Riley R."/>
            <person name="LaButti K."/>
            <person name="Andreopoulos B."/>
            <person name="Lipzen A."/>
            <person name="Chen C."/>
            <person name="Yan M."/>
            <person name="Daum C."/>
            <person name="Ng V."/>
            <person name="Clum A."/>
            <person name="Steindorff A."/>
            <person name="Ohm R.A."/>
            <person name="Martin F."/>
            <person name="Silar P."/>
            <person name="Natvig D.O."/>
            <person name="Lalanne C."/>
            <person name="Gautier V."/>
            <person name="Ament-Velasquez S.L."/>
            <person name="Kruys A."/>
            <person name="Hutchinson M.I."/>
            <person name="Powell A.J."/>
            <person name="Barry K."/>
            <person name="Miller A.N."/>
            <person name="Grigoriev I.V."/>
            <person name="Debuchy R."/>
            <person name="Gladieux P."/>
            <person name="Hiltunen Thoren M."/>
            <person name="Johannesson H."/>
        </authorList>
    </citation>
    <scope>NUCLEOTIDE SEQUENCE</scope>
    <source>
        <strain evidence="3">CBS 333.67</strain>
    </source>
</reference>
<proteinExistence type="predicted"/>
<feature type="compositionally biased region" description="Basic and acidic residues" evidence="1">
    <location>
        <begin position="1"/>
        <end position="31"/>
    </location>
</feature>
<keyword evidence="2" id="KW-1133">Transmembrane helix</keyword>